<feature type="compositionally biased region" description="Acidic residues" evidence="1">
    <location>
        <begin position="250"/>
        <end position="261"/>
    </location>
</feature>
<feature type="compositionally biased region" description="Basic and acidic residues" evidence="1">
    <location>
        <begin position="178"/>
        <end position="218"/>
    </location>
</feature>
<dbReference type="InterPro" id="IPR019512">
    <property type="entry name" value="Prot_Pase1_reg-su15B_N"/>
</dbReference>
<dbReference type="AlphaFoldDB" id="A0A7L0PI40"/>
<protein>
    <submittedName>
        <fullName evidence="3">PR15B phosphatase</fullName>
    </submittedName>
</protein>
<feature type="region of interest" description="Disordered" evidence="1">
    <location>
        <begin position="178"/>
        <end position="272"/>
    </location>
</feature>
<dbReference type="EMBL" id="VXAT01010566">
    <property type="protein sequence ID" value="NXL05664.1"/>
    <property type="molecule type" value="Genomic_DNA"/>
</dbReference>
<proteinExistence type="predicted"/>
<gene>
    <name evidence="3" type="primary">Ppp1r15b</name>
    <name evidence="3" type="ORF">MESCAY_R15690</name>
</gene>
<feature type="region of interest" description="Disordered" evidence="1">
    <location>
        <begin position="286"/>
        <end position="319"/>
    </location>
</feature>
<dbReference type="PANTHER" id="PTHR16489">
    <property type="entry name" value="GH11727P"/>
    <property type="match status" value="1"/>
</dbReference>
<evidence type="ECO:0000259" key="2">
    <source>
        <dbReference type="Pfam" id="PF10472"/>
    </source>
</evidence>
<dbReference type="PANTHER" id="PTHR16489:SF11">
    <property type="entry name" value="PROTEIN PHOSPHATASE 1 REGULATORY SUBUNIT 15B"/>
    <property type="match status" value="1"/>
</dbReference>
<accession>A0A7L0PI40</accession>
<dbReference type="InterPro" id="IPR051254">
    <property type="entry name" value="PPP1R15"/>
</dbReference>
<evidence type="ECO:0000313" key="4">
    <source>
        <dbReference type="Proteomes" id="UP000574277"/>
    </source>
</evidence>
<name>A0A7L0PI40_9AVES</name>
<dbReference type="Pfam" id="PF10472">
    <property type="entry name" value="CReP_N"/>
    <property type="match status" value="1"/>
</dbReference>
<keyword evidence="4" id="KW-1185">Reference proteome</keyword>
<comment type="caution">
    <text evidence="3">The sequence shown here is derived from an EMBL/GenBank/DDBJ whole genome shotgun (WGS) entry which is preliminary data.</text>
</comment>
<organism evidence="3 4">
    <name type="scientific">Mesembrinibis cayennensis</name>
    <dbReference type="NCBI Taxonomy" id="1118748"/>
    <lineage>
        <taxon>Eukaryota</taxon>
        <taxon>Metazoa</taxon>
        <taxon>Chordata</taxon>
        <taxon>Craniata</taxon>
        <taxon>Vertebrata</taxon>
        <taxon>Euteleostomi</taxon>
        <taxon>Archelosauria</taxon>
        <taxon>Archosauria</taxon>
        <taxon>Dinosauria</taxon>
        <taxon>Saurischia</taxon>
        <taxon>Theropoda</taxon>
        <taxon>Coelurosauria</taxon>
        <taxon>Aves</taxon>
        <taxon>Neognathae</taxon>
        <taxon>Neoaves</taxon>
        <taxon>Aequornithes</taxon>
        <taxon>Pelecaniformes</taxon>
        <taxon>Threskiornithidae</taxon>
        <taxon>Mesembrinibis</taxon>
    </lineage>
</organism>
<feature type="compositionally biased region" description="Acidic residues" evidence="1">
    <location>
        <begin position="290"/>
        <end position="306"/>
    </location>
</feature>
<evidence type="ECO:0000313" key="3">
    <source>
        <dbReference type="EMBL" id="NXL05664.1"/>
    </source>
</evidence>
<evidence type="ECO:0000256" key="1">
    <source>
        <dbReference type="SAM" id="MobiDB-lite"/>
    </source>
</evidence>
<dbReference type="GO" id="GO:0019888">
    <property type="term" value="F:protein phosphatase regulator activity"/>
    <property type="evidence" value="ECO:0007669"/>
    <property type="project" value="TreeGrafter"/>
</dbReference>
<feature type="non-terminal residue" evidence="3">
    <location>
        <position position="1"/>
    </location>
</feature>
<reference evidence="3 4" key="1">
    <citation type="submission" date="2019-09" db="EMBL/GenBank/DDBJ databases">
        <title>Bird 10,000 Genomes (B10K) Project - Family phase.</title>
        <authorList>
            <person name="Zhang G."/>
        </authorList>
    </citation>
    <scope>NUCLEOTIDE SEQUENCE [LARGE SCALE GENOMIC DNA]</scope>
    <source>
        <strain evidence="3">B10K-DU-001-44</strain>
        <tissue evidence="3">Muscle</tissue>
    </source>
</reference>
<feature type="non-terminal residue" evidence="3">
    <location>
        <position position="319"/>
    </location>
</feature>
<dbReference type="GO" id="GO:0000164">
    <property type="term" value="C:protein phosphatase type 1 complex"/>
    <property type="evidence" value="ECO:0007669"/>
    <property type="project" value="TreeGrafter"/>
</dbReference>
<dbReference type="GO" id="GO:0034976">
    <property type="term" value="P:response to endoplasmic reticulum stress"/>
    <property type="evidence" value="ECO:0007669"/>
    <property type="project" value="TreeGrafter"/>
</dbReference>
<dbReference type="GO" id="GO:0005783">
    <property type="term" value="C:endoplasmic reticulum"/>
    <property type="evidence" value="ECO:0007669"/>
    <property type="project" value="TreeGrafter"/>
</dbReference>
<feature type="domain" description="Protein phosphatase 1 regulatory subunit 15B N-terminal" evidence="2">
    <location>
        <begin position="108"/>
        <end position="191"/>
    </location>
</feature>
<dbReference type="Proteomes" id="UP000574277">
    <property type="component" value="Unassembled WGS sequence"/>
</dbReference>
<sequence length="319" mass="33941">KLAGPSAAPAGASPQASPPFSWLRLMSQLLSPLPALLQRLLPGPALSGALCPAAGQPPAKAPPLLLLSEPAASLDWAEETLEKGREGDAEPPAGLWGSGLVRSLVPHVHFYVLDPEQGQGCCSGKSHLPQPLRAEVPAEAWRGCPARGGLPEAEFLRNKRLAFLQRWHLASGGLAVPDPDHGYHSLEEEQQQHKGVCQEEVGRRREQRGDAGELKQPEEPSNAGRQPGGDPLEQEGMRGSAEKGAPEGEALTEEDEEDSEIEQNVSVLTRPACANKLIDYIIGGVSSGEESADDEEDWDDDDDGFDSEGLPSDSDADSE</sequence>